<evidence type="ECO:0000313" key="4">
    <source>
        <dbReference type="Proteomes" id="UP001552299"/>
    </source>
</evidence>
<feature type="compositionally biased region" description="Basic and acidic residues" evidence="1">
    <location>
        <begin position="37"/>
        <end position="49"/>
    </location>
</feature>
<accession>A0ABD0V710</accession>
<proteinExistence type="predicted"/>
<evidence type="ECO:0000256" key="2">
    <source>
        <dbReference type="SAM" id="Phobius"/>
    </source>
</evidence>
<evidence type="ECO:0000256" key="1">
    <source>
        <dbReference type="SAM" id="MobiDB-lite"/>
    </source>
</evidence>
<keyword evidence="2" id="KW-0812">Transmembrane</keyword>
<organism evidence="3 4">
    <name type="scientific">Dendrobium thyrsiflorum</name>
    <name type="common">Pinecone-like raceme dendrobium</name>
    <name type="synonym">Orchid</name>
    <dbReference type="NCBI Taxonomy" id="117978"/>
    <lineage>
        <taxon>Eukaryota</taxon>
        <taxon>Viridiplantae</taxon>
        <taxon>Streptophyta</taxon>
        <taxon>Embryophyta</taxon>
        <taxon>Tracheophyta</taxon>
        <taxon>Spermatophyta</taxon>
        <taxon>Magnoliopsida</taxon>
        <taxon>Liliopsida</taxon>
        <taxon>Asparagales</taxon>
        <taxon>Orchidaceae</taxon>
        <taxon>Epidendroideae</taxon>
        <taxon>Malaxideae</taxon>
        <taxon>Dendrobiinae</taxon>
        <taxon>Dendrobium</taxon>
    </lineage>
</organism>
<keyword evidence="2" id="KW-0472">Membrane</keyword>
<sequence length="102" mass="11936">MNDLYAILRQETEEEKDHSQRVKNVRRTIVSGRRRSERPLSGDGGRKDNFRQKRPLIVCFFMIAAMAEWFVGPIMDKIINTCFDYLQDLVGQTGMKEALERL</sequence>
<feature type="transmembrane region" description="Helical" evidence="2">
    <location>
        <begin position="56"/>
        <end position="75"/>
    </location>
</feature>
<dbReference type="AlphaFoldDB" id="A0ABD0V710"/>
<evidence type="ECO:0000313" key="3">
    <source>
        <dbReference type="EMBL" id="KAL0920754.1"/>
    </source>
</evidence>
<keyword evidence="2" id="KW-1133">Transmembrane helix</keyword>
<gene>
    <name evidence="3" type="ORF">M5K25_009919</name>
</gene>
<feature type="compositionally biased region" description="Basic residues" evidence="1">
    <location>
        <begin position="21"/>
        <end position="36"/>
    </location>
</feature>
<keyword evidence="4" id="KW-1185">Reference proteome</keyword>
<dbReference type="Proteomes" id="UP001552299">
    <property type="component" value="Unassembled WGS sequence"/>
</dbReference>
<protein>
    <submittedName>
        <fullName evidence="3">Uncharacterized protein</fullName>
    </submittedName>
</protein>
<name>A0ABD0V710_DENTH</name>
<feature type="region of interest" description="Disordered" evidence="1">
    <location>
        <begin position="14"/>
        <end position="49"/>
    </location>
</feature>
<comment type="caution">
    <text evidence="3">The sequence shown here is derived from an EMBL/GenBank/DDBJ whole genome shotgun (WGS) entry which is preliminary data.</text>
</comment>
<reference evidence="3 4" key="1">
    <citation type="journal article" date="2024" name="Plant Biotechnol. J.">
        <title>Dendrobium thyrsiflorum genome and its molecular insights into genes involved in important horticultural traits.</title>
        <authorList>
            <person name="Chen B."/>
            <person name="Wang J.Y."/>
            <person name="Zheng P.J."/>
            <person name="Li K.L."/>
            <person name="Liang Y.M."/>
            <person name="Chen X.F."/>
            <person name="Zhang C."/>
            <person name="Zhao X."/>
            <person name="He X."/>
            <person name="Zhang G.Q."/>
            <person name="Liu Z.J."/>
            <person name="Xu Q."/>
        </authorList>
    </citation>
    <scope>NUCLEOTIDE SEQUENCE [LARGE SCALE GENOMIC DNA]</scope>
    <source>
        <strain evidence="3">GZMU011</strain>
    </source>
</reference>
<dbReference type="EMBL" id="JANQDX010000008">
    <property type="protein sequence ID" value="KAL0920754.1"/>
    <property type="molecule type" value="Genomic_DNA"/>
</dbReference>